<evidence type="ECO:0000313" key="2">
    <source>
        <dbReference type="EMBL" id="ESK40422.1"/>
    </source>
</evidence>
<organism evidence="2 3">
    <name type="scientific">Acinetobacter nectaris CIP 110549</name>
    <dbReference type="NCBI Taxonomy" id="1392540"/>
    <lineage>
        <taxon>Bacteria</taxon>
        <taxon>Pseudomonadati</taxon>
        <taxon>Pseudomonadota</taxon>
        <taxon>Gammaproteobacteria</taxon>
        <taxon>Moraxellales</taxon>
        <taxon>Moraxellaceae</taxon>
        <taxon>Acinetobacter</taxon>
    </lineage>
</organism>
<keyword evidence="1" id="KW-0472">Membrane</keyword>
<gene>
    <name evidence="2" type="ORF">P256_00874</name>
</gene>
<keyword evidence="1" id="KW-0812">Transmembrane</keyword>
<dbReference type="RefSeq" id="WP_023272456.1">
    <property type="nucleotide sequence ID" value="NZ_KI530712.1"/>
</dbReference>
<evidence type="ECO:0000313" key="3">
    <source>
        <dbReference type="Proteomes" id="UP000023785"/>
    </source>
</evidence>
<dbReference type="STRING" id="1392540.P256_00874"/>
<dbReference type="HOGENOM" id="CLU_036053_0_0_6"/>
<name>V2TS52_9GAMM</name>
<dbReference type="AlphaFoldDB" id="V2TS52"/>
<protein>
    <recommendedName>
        <fullName evidence="4">Zinc finger/thioredoxin putative domain-containing protein</fullName>
    </recommendedName>
</protein>
<proteinExistence type="predicted"/>
<dbReference type="InterPro" id="IPR011723">
    <property type="entry name" value="Znf/thioredoxin_put"/>
</dbReference>
<evidence type="ECO:0000256" key="1">
    <source>
        <dbReference type="SAM" id="Phobius"/>
    </source>
</evidence>
<sequence>MENIQTICPTCQTKYFVSMMHLSVAEGTVCCGQCHSTFNAYYHMPSKHFPPQSENHTEYTFKLAKYSALEIFHTQNSANTNLLAHLNHTQHSQVSSNALPESVISLAKKRFPPWVSLTLFILSSLLIVALFFNIIRYNTNILSKFPFAASLSNNCMTTACLSNTRELIHVQVSKIEETYPYTTTVTGSIQNLNPNTELLPKLILTVNLTKTRTQSFSFSPEMYLPYYFKNKTELIQNQKIDFRLDVPFSYHSIHSIQLKTADTPP</sequence>
<dbReference type="OrthoDB" id="5294582at2"/>
<accession>V2TS52</accession>
<keyword evidence="3" id="KW-1185">Reference proteome</keyword>
<keyword evidence="1" id="KW-1133">Transmembrane helix</keyword>
<dbReference type="Proteomes" id="UP000023785">
    <property type="component" value="Unassembled WGS sequence"/>
</dbReference>
<dbReference type="PATRIC" id="fig|1392540.3.peg.846"/>
<comment type="caution">
    <text evidence="2">The sequence shown here is derived from an EMBL/GenBank/DDBJ whole genome shotgun (WGS) entry which is preliminary data.</text>
</comment>
<feature type="transmembrane region" description="Helical" evidence="1">
    <location>
        <begin position="114"/>
        <end position="135"/>
    </location>
</feature>
<dbReference type="NCBIfam" id="TIGR02098">
    <property type="entry name" value="MJ0042_CXXC"/>
    <property type="match status" value="1"/>
</dbReference>
<dbReference type="EMBL" id="AYER01000003">
    <property type="protein sequence ID" value="ESK40422.1"/>
    <property type="molecule type" value="Genomic_DNA"/>
</dbReference>
<evidence type="ECO:0008006" key="4">
    <source>
        <dbReference type="Google" id="ProtNLM"/>
    </source>
</evidence>
<reference evidence="2 3" key="1">
    <citation type="submission" date="2013-10" db="EMBL/GenBank/DDBJ databases">
        <title>The Genome Sequence of Acinetobacter nectaris CIP 110549.</title>
        <authorList>
            <consortium name="The Broad Institute Genomics Platform"/>
            <consortium name="The Broad Institute Genome Sequencing Center for Infectious Disease"/>
            <person name="Cerqueira G."/>
            <person name="Feldgarden M."/>
            <person name="Courvalin P."/>
            <person name="Grillot-Courvalin C."/>
            <person name="Clermont D."/>
            <person name="Rocha E."/>
            <person name="Yoon E.-J."/>
            <person name="Nemec A."/>
            <person name="Young S.K."/>
            <person name="Zeng Q."/>
            <person name="Gargeya S."/>
            <person name="Fitzgerald M."/>
            <person name="Abouelleil A."/>
            <person name="Alvarado L."/>
            <person name="Berlin A.M."/>
            <person name="Chapman S.B."/>
            <person name="Gainer-Dewar J."/>
            <person name="Goldberg J."/>
            <person name="Gnerre S."/>
            <person name="Griggs A."/>
            <person name="Gujja S."/>
            <person name="Hansen M."/>
            <person name="Howarth C."/>
            <person name="Imamovic A."/>
            <person name="Ireland A."/>
            <person name="Larimer J."/>
            <person name="McCowan C."/>
            <person name="Murphy C."/>
            <person name="Pearson M."/>
            <person name="Poon T.W."/>
            <person name="Priest M."/>
            <person name="Roberts A."/>
            <person name="Saif S."/>
            <person name="Shea T."/>
            <person name="Sykes S."/>
            <person name="Wortman J."/>
            <person name="Nusbaum C."/>
            <person name="Birren B."/>
        </authorList>
    </citation>
    <scope>NUCLEOTIDE SEQUENCE [LARGE SCALE GENOMIC DNA]</scope>
    <source>
        <strain evidence="2 3">CIP 110549</strain>
    </source>
</reference>